<reference evidence="1 2" key="2">
    <citation type="journal article" date="2016" name="Genome Announc.">
        <title>Draft Genome Sequence of the N2-Fixing Cyanobacterium Nostoc piscinale CENA21, Isolated from the Brazilian Amazon Floodplain.</title>
        <authorList>
            <person name="Leao T."/>
            <person name="Guimaraes P.I."/>
            <person name="de Melo A.G."/>
            <person name="Ramos R.T."/>
            <person name="Leao P.N."/>
            <person name="Silva A."/>
            <person name="Fiore M.F."/>
            <person name="Schneider M.P."/>
        </authorList>
    </citation>
    <scope>NUCLEOTIDE SEQUENCE [LARGE SCALE GENOMIC DNA]</scope>
    <source>
        <strain evidence="1 2">CENA21</strain>
    </source>
</reference>
<proteinExistence type="predicted"/>
<dbReference type="Proteomes" id="UP000062645">
    <property type="component" value="Chromosome"/>
</dbReference>
<dbReference type="KEGG" id="npz:ACX27_06105"/>
<accession>A0A0M4TUM7</accession>
<keyword evidence="2" id="KW-1185">Reference proteome</keyword>
<dbReference type="STRING" id="224013.ACX27_06105"/>
<dbReference type="RefSeq" id="WP_062289751.1">
    <property type="nucleotide sequence ID" value="NZ_CP012036.1"/>
</dbReference>
<evidence type="ECO:0008006" key="3">
    <source>
        <dbReference type="Google" id="ProtNLM"/>
    </source>
</evidence>
<name>A0A0M4TUM7_9NOSO</name>
<dbReference type="OrthoDB" id="515557at2"/>
<evidence type="ECO:0000313" key="2">
    <source>
        <dbReference type="Proteomes" id="UP000062645"/>
    </source>
</evidence>
<sequence length="110" mass="12322">MGKVKSHKRIILGLLSFISSVGVWLISHWGSAVMALPPPEDIPEEILRTEIILDARSPIDGKPISATEYAELQAQLQKVPPPKLSTNLRQTLFLLRIRNALLQLFPFLDL</sequence>
<dbReference type="EMBL" id="CP012036">
    <property type="protein sequence ID" value="ALF52514.1"/>
    <property type="molecule type" value="Genomic_DNA"/>
</dbReference>
<dbReference type="PATRIC" id="fig|224013.5.peg.1483"/>
<organism evidence="1 2">
    <name type="scientific">Nostoc piscinale CENA21</name>
    <dbReference type="NCBI Taxonomy" id="224013"/>
    <lineage>
        <taxon>Bacteria</taxon>
        <taxon>Bacillati</taxon>
        <taxon>Cyanobacteriota</taxon>
        <taxon>Cyanophyceae</taxon>
        <taxon>Nostocales</taxon>
        <taxon>Nostocaceae</taxon>
        <taxon>Nostoc</taxon>
    </lineage>
</organism>
<protein>
    <recommendedName>
        <fullName evidence="3">Glutathione S-transferase</fullName>
    </recommendedName>
</protein>
<gene>
    <name evidence="1" type="ORF">ACX27_06105</name>
</gene>
<dbReference type="AlphaFoldDB" id="A0A0M4TUM7"/>
<reference evidence="2" key="1">
    <citation type="submission" date="2015-07" db="EMBL/GenBank/DDBJ databases">
        <title>Genome Of Nitrogen-Fixing Cyanobacterium Nostoc piscinale CENA21 From Solimoes/Amazon River Floodplain Sediments And Comparative Genomics To Uncover Biosynthetic Natural Products Potential.</title>
        <authorList>
            <person name="Leao T.F."/>
            <person name="Leao P.N."/>
            <person name="Guimaraes P.I."/>
            <person name="de Melo A.G.C."/>
            <person name="Ramos R.T.J."/>
            <person name="Silva A."/>
            <person name="Fiore M.F."/>
            <person name="Schneider M.P.C."/>
        </authorList>
    </citation>
    <scope>NUCLEOTIDE SEQUENCE [LARGE SCALE GENOMIC DNA]</scope>
    <source>
        <strain evidence="2">CENA21</strain>
    </source>
</reference>
<evidence type="ECO:0000313" key="1">
    <source>
        <dbReference type="EMBL" id="ALF52514.1"/>
    </source>
</evidence>